<dbReference type="InterPro" id="IPR013199">
    <property type="entry name" value="HTH_Mga_DNA-bd_dom"/>
</dbReference>
<sequence>MKSVVSASAYRRLVLLNILFLSEEPLAKRELAELAGCSLNTMKADIEVINSIFPEQIGHIYDKDKKYVLVTAPSVNFDYLTAYMIATSDLFTLSLSIFKDEKLTPAEWTARTYIGMTSFYNKLKEADTFLANSRLILDNSPLQILGNEMNIRFYFFHLFSKSYPHSGWVIEDFDYESMDRFIRKLEDHLDISFSLTARVDYAIAIGVSLTRIKQGYLADLTDERDYMEDLESYYDATHLDFGDLEKDLGQPLSKVERHLILLLCSLGSFSYTDHSRIDFRMAYHKKYRNERYQLGNELSDIIRSRVKDPDQVTVVTLDYLTHFTFVEKKHLIMDVDHFTQQKLPKTVDMDRILAVLAKYERHPGYTYIRNNKDVIASYIHDLYTFVLLNEEEGHRLHVRVVAKNGYFWEVFFEIPNS</sequence>
<dbReference type="InterPro" id="IPR007737">
    <property type="entry name" value="Mga_HTH"/>
</dbReference>
<gene>
    <name evidence="5" type="ORF">PGRAN_13433</name>
</gene>
<dbReference type="PANTHER" id="PTHR30185">
    <property type="entry name" value="CRYPTIC BETA-GLUCOSIDE BGL OPERON ANTITERMINATOR"/>
    <property type="match status" value="1"/>
</dbReference>
<name>W7B440_9LIST</name>
<evidence type="ECO:0000313" key="6">
    <source>
        <dbReference type="Proteomes" id="UP000019253"/>
    </source>
</evidence>
<dbReference type="InterPro" id="IPR050661">
    <property type="entry name" value="BglG_antiterminators"/>
</dbReference>
<dbReference type="EMBL" id="AODD01000024">
    <property type="protein sequence ID" value="EUJ22069.1"/>
    <property type="molecule type" value="Genomic_DNA"/>
</dbReference>
<evidence type="ECO:0000256" key="2">
    <source>
        <dbReference type="ARBA" id="ARBA00023163"/>
    </source>
</evidence>
<keyword evidence="6" id="KW-1185">Reference proteome</keyword>
<dbReference type="AlphaFoldDB" id="W7B440"/>
<dbReference type="STRING" id="1265819.PGRAN_13433"/>
<accession>W7B440</accession>
<evidence type="ECO:0000259" key="4">
    <source>
        <dbReference type="Pfam" id="PF08280"/>
    </source>
</evidence>
<keyword evidence="1" id="KW-0805">Transcription regulation</keyword>
<protein>
    <submittedName>
        <fullName evidence="5">Capsule synthesis positive regulator acpB</fullName>
    </submittedName>
</protein>
<evidence type="ECO:0000256" key="1">
    <source>
        <dbReference type="ARBA" id="ARBA00023015"/>
    </source>
</evidence>
<evidence type="ECO:0000313" key="5">
    <source>
        <dbReference type="EMBL" id="EUJ22069.1"/>
    </source>
</evidence>
<dbReference type="RefSeq" id="WP_036067484.1">
    <property type="nucleotide sequence ID" value="NZ_AODD01000024.1"/>
</dbReference>
<comment type="caution">
    <text evidence="5">The sequence shown here is derived from an EMBL/GenBank/DDBJ whole genome shotgun (WGS) entry which is preliminary data.</text>
</comment>
<feature type="domain" description="Mga helix-turn-helix" evidence="3">
    <location>
        <begin position="78"/>
        <end position="159"/>
    </location>
</feature>
<dbReference type="Proteomes" id="UP000019253">
    <property type="component" value="Unassembled WGS sequence"/>
</dbReference>
<organism evidence="5 6">
    <name type="scientific">Listeria grandensis FSL F6-0971</name>
    <dbReference type="NCBI Taxonomy" id="1265819"/>
    <lineage>
        <taxon>Bacteria</taxon>
        <taxon>Bacillati</taxon>
        <taxon>Bacillota</taxon>
        <taxon>Bacilli</taxon>
        <taxon>Bacillales</taxon>
        <taxon>Listeriaceae</taxon>
        <taxon>Listeria</taxon>
    </lineage>
</organism>
<dbReference type="OrthoDB" id="2260273at2"/>
<keyword evidence="2" id="KW-0804">Transcription</keyword>
<dbReference type="Pfam" id="PF05043">
    <property type="entry name" value="Mga"/>
    <property type="match status" value="1"/>
</dbReference>
<reference evidence="5 6" key="1">
    <citation type="journal article" date="2014" name="Int. J. Syst. Evol. Microbiol.">
        <title>Listeria floridensis sp. nov., Listeria aquatica sp. nov., Listeria cornellensis sp. nov., Listeria riparia sp. nov. and Listeria grandensis sp. nov., from agricultural and natural environments.</title>
        <authorList>
            <person name="den Bakker H.C."/>
            <person name="Warchocki S."/>
            <person name="Wright E.M."/>
            <person name="Allred A.F."/>
            <person name="Ahlstrom C."/>
            <person name="Manuel C.S."/>
            <person name="Stasiewicz M.J."/>
            <person name="Burrell A."/>
            <person name="Roof S."/>
            <person name="Strawn L."/>
            <person name="Fortes E.D."/>
            <person name="Nightingale K.K."/>
            <person name="Kephart D."/>
            <person name="Wiedmann M."/>
        </authorList>
    </citation>
    <scope>NUCLEOTIDE SEQUENCE [LARGE SCALE GENOMIC DNA]</scope>
    <source>
        <strain evidence="6">FSL F6-971</strain>
    </source>
</reference>
<evidence type="ECO:0000259" key="3">
    <source>
        <dbReference type="Pfam" id="PF05043"/>
    </source>
</evidence>
<dbReference type="PANTHER" id="PTHR30185:SF18">
    <property type="entry name" value="TRANSCRIPTIONAL REGULATOR MTLR"/>
    <property type="match status" value="1"/>
</dbReference>
<feature type="domain" description="M protein trans-acting positive regulator (MGA) HTH" evidence="4">
    <location>
        <begin position="13"/>
        <end position="65"/>
    </location>
</feature>
<dbReference type="Pfam" id="PF08280">
    <property type="entry name" value="HTH_Mga"/>
    <property type="match status" value="1"/>
</dbReference>
<proteinExistence type="predicted"/>
<dbReference type="PATRIC" id="fig|1265819.5.peg.2677"/>